<proteinExistence type="predicted"/>
<accession>A0AAV2TM29</accession>
<evidence type="ECO:0000313" key="3">
    <source>
        <dbReference type="Proteomes" id="UP001497525"/>
    </source>
</evidence>
<feature type="region of interest" description="Disordered" evidence="1">
    <location>
        <begin position="121"/>
        <end position="262"/>
    </location>
</feature>
<dbReference type="AlphaFoldDB" id="A0AAV2TM29"/>
<reference evidence="2" key="1">
    <citation type="submission" date="2024-06" db="EMBL/GenBank/DDBJ databases">
        <authorList>
            <person name="Liu X."/>
            <person name="Lenzi L."/>
            <person name="Haldenby T S."/>
            <person name="Uol C."/>
        </authorList>
    </citation>
    <scope>NUCLEOTIDE SEQUENCE</scope>
</reference>
<organism evidence="2 3">
    <name type="scientific">Calicophoron daubneyi</name>
    <name type="common">Rumen fluke</name>
    <name type="synonym">Paramphistomum daubneyi</name>
    <dbReference type="NCBI Taxonomy" id="300641"/>
    <lineage>
        <taxon>Eukaryota</taxon>
        <taxon>Metazoa</taxon>
        <taxon>Spiralia</taxon>
        <taxon>Lophotrochozoa</taxon>
        <taxon>Platyhelminthes</taxon>
        <taxon>Trematoda</taxon>
        <taxon>Digenea</taxon>
        <taxon>Plagiorchiida</taxon>
        <taxon>Pronocephalata</taxon>
        <taxon>Paramphistomoidea</taxon>
        <taxon>Paramphistomidae</taxon>
        <taxon>Calicophoron</taxon>
    </lineage>
</organism>
<evidence type="ECO:0000256" key="1">
    <source>
        <dbReference type="SAM" id="MobiDB-lite"/>
    </source>
</evidence>
<feature type="compositionally biased region" description="Basic residues" evidence="1">
    <location>
        <begin position="134"/>
        <end position="149"/>
    </location>
</feature>
<gene>
    <name evidence="2" type="ORF">CDAUBV1_LOCUS11824</name>
</gene>
<dbReference type="EMBL" id="CAXLJL010000401">
    <property type="protein sequence ID" value="CAL5137521.1"/>
    <property type="molecule type" value="Genomic_DNA"/>
</dbReference>
<protein>
    <submittedName>
        <fullName evidence="2">Uncharacterized protein</fullName>
    </submittedName>
</protein>
<sequence length="262" mass="29651">MADGWDNIYDEIYKRKVAMVKRRQLELIVRSNTIRDMYHGILESIIGLYKDNRDDLHSWHQFRAAADKLAEMHKFIKLTVAKVYELGTAEGAANYSQEFFEKLKELQSDSAGQNIPFEFLRGYLSQPDDPPPRPPHRRKRLAVRQRMARKFPPWEPTPSTQQNGESSLETPVQDRLEDSECLSMKKARLSPPIVSQPPPASSPLTESDSYCSEDSATSLSSSCTCEDCLTDTSSSTNDDDEGDSRYEPHDSCSMADFQASSA</sequence>
<feature type="compositionally biased region" description="Polar residues" evidence="1">
    <location>
        <begin position="202"/>
        <end position="224"/>
    </location>
</feature>
<name>A0AAV2TM29_CALDB</name>
<evidence type="ECO:0000313" key="2">
    <source>
        <dbReference type="EMBL" id="CAL5137521.1"/>
    </source>
</evidence>
<feature type="compositionally biased region" description="Polar residues" evidence="1">
    <location>
        <begin position="157"/>
        <end position="170"/>
    </location>
</feature>
<comment type="caution">
    <text evidence="2">The sequence shown here is derived from an EMBL/GenBank/DDBJ whole genome shotgun (WGS) entry which is preliminary data.</text>
</comment>
<dbReference type="Proteomes" id="UP001497525">
    <property type="component" value="Unassembled WGS sequence"/>
</dbReference>